<reference evidence="2" key="1">
    <citation type="submission" date="2016-10" db="EMBL/GenBank/DDBJ databases">
        <authorList>
            <person name="Varghese N."/>
            <person name="Submissions S."/>
        </authorList>
    </citation>
    <scope>NUCLEOTIDE SEQUENCE [LARGE SCALE GENOMIC DNA]</scope>
    <source>
        <strain evidence="2">CGMCC 4.3530</strain>
    </source>
</reference>
<protein>
    <recommendedName>
        <fullName evidence="3">SnoaL-like polyketide cyclase</fullName>
    </recommendedName>
</protein>
<dbReference type="OrthoDB" id="129343at2"/>
<dbReference type="PANTHER" id="PTHR38436">
    <property type="entry name" value="POLYKETIDE CYCLASE SNOAL-LIKE DOMAIN"/>
    <property type="match status" value="1"/>
</dbReference>
<name>A0A1H2QQ07_9PSEU</name>
<evidence type="ECO:0000313" key="1">
    <source>
        <dbReference type="EMBL" id="SDW09165.1"/>
    </source>
</evidence>
<dbReference type="Pfam" id="PF07366">
    <property type="entry name" value="SnoaL"/>
    <property type="match status" value="1"/>
</dbReference>
<dbReference type="SUPFAM" id="SSF54427">
    <property type="entry name" value="NTF2-like"/>
    <property type="match status" value="1"/>
</dbReference>
<dbReference type="RefSeq" id="WP_093260144.1">
    <property type="nucleotide sequence ID" value="NZ_FNOK01000001.1"/>
</dbReference>
<accession>A0A1H2QQ07</accession>
<dbReference type="InterPro" id="IPR009959">
    <property type="entry name" value="Cyclase_SnoaL-like"/>
</dbReference>
<dbReference type="Gene3D" id="3.10.450.50">
    <property type="match status" value="1"/>
</dbReference>
<dbReference type="EMBL" id="FNOK01000001">
    <property type="protein sequence ID" value="SDW09165.1"/>
    <property type="molecule type" value="Genomic_DNA"/>
</dbReference>
<dbReference type="Proteomes" id="UP000199529">
    <property type="component" value="Unassembled WGS sequence"/>
</dbReference>
<gene>
    <name evidence="1" type="ORF">SAMN05216215_1001169</name>
</gene>
<dbReference type="PANTHER" id="PTHR38436:SF1">
    <property type="entry name" value="ESTER CYCLASE"/>
    <property type="match status" value="1"/>
</dbReference>
<keyword evidence="2" id="KW-1185">Reference proteome</keyword>
<proteinExistence type="predicted"/>
<evidence type="ECO:0008006" key="3">
    <source>
        <dbReference type="Google" id="ProtNLM"/>
    </source>
</evidence>
<organism evidence="1 2">
    <name type="scientific">Saccharopolyspora shandongensis</name>
    <dbReference type="NCBI Taxonomy" id="418495"/>
    <lineage>
        <taxon>Bacteria</taxon>
        <taxon>Bacillati</taxon>
        <taxon>Actinomycetota</taxon>
        <taxon>Actinomycetes</taxon>
        <taxon>Pseudonocardiales</taxon>
        <taxon>Pseudonocardiaceae</taxon>
        <taxon>Saccharopolyspora</taxon>
    </lineage>
</organism>
<evidence type="ECO:0000313" key="2">
    <source>
        <dbReference type="Proteomes" id="UP000199529"/>
    </source>
</evidence>
<dbReference type="GO" id="GO:0030638">
    <property type="term" value="P:polyketide metabolic process"/>
    <property type="evidence" value="ECO:0007669"/>
    <property type="project" value="InterPro"/>
</dbReference>
<sequence length="148" mass="16894">MTTAAKSTPERNMELVRHFQRDCMHAQRVDLMDRYLAPDLVIHLPSGAVQQGRENAFSWFLECTTWFTSSGIEVKMMLADDDTVFQLIELHFEHTGEYQGIPATGKRISVPGLAAFKIRDGLISEHWGLYEMDTIPRQLGIEVPTAQW</sequence>
<dbReference type="STRING" id="418495.SAMN05216215_1001169"/>
<dbReference type="InterPro" id="IPR032710">
    <property type="entry name" value="NTF2-like_dom_sf"/>
</dbReference>
<dbReference type="AlphaFoldDB" id="A0A1H2QQ07"/>